<name>Q3SRL5_NITWN</name>
<dbReference type="HOGENOM" id="CLU_2131602_0_0_5"/>
<evidence type="ECO:0000313" key="1">
    <source>
        <dbReference type="EMBL" id="ABA05076.1"/>
    </source>
</evidence>
<dbReference type="EMBL" id="CP000115">
    <property type="protein sequence ID" value="ABA05076.1"/>
    <property type="molecule type" value="Genomic_DNA"/>
</dbReference>
<dbReference type="Proteomes" id="UP000002531">
    <property type="component" value="Chromosome"/>
</dbReference>
<keyword evidence="2" id="KW-1185">Reference proteome</keyword>
<dbReference type="KEGG" id="nwi:Nwi_1815"/>
<dbReference type="AlphaFoldDB" id="Q3SRL5"/>
<evidence type="ECO:0000313" key="2">
    <source>
        <dbReference type="Proteomes" id="UP000002531"/>
    </source>
</evidence>
<protein>
    <submittedName>
        <fullName evidence="1">Uncharacterized protein</fullName>
    </submittedName>
</protein>
<organism evidence="1 2">
    <name type="scientific">Nitrobacter winogradskyi (strain ATCC 25391 / DSM 10237 / CIP 104748 / NCIMB 11846 / Nb-255)</name>
    <dbReference type="NCBI Taxonomy" id="323098"/>
    <lineage>
        <taxon>Bacteria</taxon>
        <taxon>Pseudomonadati</taxon>
        <taxon>Pseudomonadota</taxon>
        <taxon>Alphaproteobacteria</taxon>
        <taxon>Hyphomicrobiales</taxon>
        <taxon>Nitrobacteraceae</taxon>
        <taxon>Nitrobacter</taxon>
    </lineage>
</organism>
<gene>
    <name evidence="1" type="ordered locus">Nwi_1815</name>
</gene>
<dbReference type="RefSeq" id="WP_011315072.1">
    <property type="nucleotide sequence ID" value="NC_007406.1"/>
</dbReference>
<proteinExistence type="predicted"/>
<dbReference type="OrthoDB" id="8265350at2"/>
<sequence>MTTPAMTIGKSLAVAILAASPCIGVTGSARAELPPRFTVWQDFAAIVAMRDFPERLGVVDRIERIGMGRFNIYGGNCAILATVVREPAKSPGGRPMPGPSRIVRVDLGEKQCKS</sequence>
<dbReference type="STRING" id="323098.Nwi_1815"/>
<accession>Q3SRL5</accession>
<reference evidence="1 2" key="1">
    <citation type="journal article" date="2006" name="Appl. Environ. Microbiol.">
        <title>Genome sequence of the chemolithoautotrophic nitrite-oxidizing bacterium Nitrobacter winogradskyi Nb-255.</title>
        <authorList>
            <person name="Starkenburg S.R."/>
            <person name="Chain P.S."/>
            <person name="Sayavedra-Soto L.A."/>
            <person name="Hauser L."/>
            <person name="Land M.L."/>
            <person name="Larimer F.W."/>
            <person name="Malfatti S.A."/>
            <person name="Klotz M.G."/>
            <person name="Bottomley P.J."/>
            <person name="Arp D.J."/>
            <person name="Hickey W.J."/>
        </authorList>
    </citation>
    <scope>NUCLEOTIDE SEQUENCE [LARGE SCALE GENOMIC DNA]</scope>
    <source>
        <strain evidence="2">ATCC 25391 / DSM 10237 / CIP 104748 / NCIMB 11846 / Nb-255</strain>
    </source>
</reference>